<feature type="transmembrane region" description="Helical" evidence="1">
    <location>
        <begin position="206"/>
        <end position="225"/>
    </location>
</feature>
<evidence type="ECO:0000313" key="2">
    <source>
        <dbReference type="EMBL" id="KAF7332990.1"/>
    </source>
</evidence>
<dbReference type="Proteomes" id="UP000620124">
    <property type="component" value="Unassembled WGS sequence"/>
</dbReference>
<dbReference type="EMBL" id="JACAZI010000031">
    <property type="protein sequence ID" value="KAF7332990.1"/>
    <property type="molecule type" value="Genomic_DNA"/>
</dbReference>
<protein>
    <submittedName>
        <fullName evidence="2">Uncharacterized protein</fullName>
    </submittedName>
</protein>
<feature type="transmembrane region" description="Helical" evidence="1">
    <location>
        <begin position="112"/>
        <end position="131"/>
    </location>
</feature>
<dbReference type="OrthoDB" id="3349377at2759"/>
<feature type="transmembrane region" description="Helical" evidence="1">
    <location>
        <begin position="161"/>
        <end position="182"/>
    </location>
</feature>
<proteinExistence type="predicted"/>
<keyword evidence="1" id="KW-0812">Transmembrane</keyword>
<name>A0A8H6X2J7_9AGAR</name>
<keyword evidence="3" id="KW-1185">Reference proteome</keyword>
<reference evidence="2" key="1">
    <citation type="submission" date="2020-05" db="EMBL/GenBank/DDBJ databases">
        <title>Mycena genomes resolve the evolution of fungal bioluminescence.</title>
        <authorList>
            <person name="Tsai I.J."/>
        </authorList>
    </citation>
    <scope>NUCLEOTIDE SEQUENCE</scope>
    <source>
        <strain evidence="2">CCC161011</strain>
    </source>
</reference>
<keyword evidence="1" id="KW-1133">Transmembrane helix</keyword>
<dbReference type="AlphaFoldDB" id="A0A8H6X2J7"/>
<evidence type="ECO:0000256" key="1">
    <source>
        <dbReference type="SAM" id="Phobius"/>
    </source>
</evidence>
<gene>
    <name evidence="2" type="ORF">MVEN_02405300</name>
</gene>
<organism evidence="2 3">
    <name type="scientific">Mycena venus</name>
    <dbReference type="NCBI Taxonomy" id="2733690"/>
    <lineage>
        <taxon>Eukaryota</taxon>
        <taxon>Fungi</taxon>
        <taxon>Dikarya</taxon>
        <taxon>Basidiomycota</taxon>
        <taxon>Agaricomycotina</taxon>
        <taxon>Agaricomycetes</taxon>
        <taxon>Agaricomycetidae</taxon>
        <taxon>Agaricales</taxon>
        <taxon>Marasmiineae</taxon>
        <taxon>Mycenaceae</taxon>
        <taxon>Mycena</taxon>
    </lineage>
</organism>
<evidence type="ECO:0000313" key="3">
    <source>
        <dbReference type="Proteomes" id="UP000620124"/>
    </source>
</evidence>
<keyword evidence="1" id="KW-0472">Membrane</keyword>
<sequence>MADSETIDFTALTQAQWERNCQFSAAMIVVFEYFLQFSGEIDLFWSRYYGLAFNIGNAAAVCNPLAMKTCILTSFQLYKILSLAKRRFYPATYHNSTYLGASHAMYGRSKKVLAFLILMLLTEIAGLVILLEVPIDGLVGTNNPSLDLFICADADPAHKHWIAYAPMMLIIVESILLSLALFKAHQQRKIGITGGRILPQLMKESVFFFAAIFGVHLGNLIIWMVNNLTTNELFTGYAFAIPSVLANRLLISVREQVPVDTAAESRSFHVHSAMDRGPGRHIHFTHPKDMEPQEIELRRFRIEVGEF</sequence>
<comment type="caution">
    <text evidence="2">The sequence shown here is derived from an EMBL/GenBank/DDBJ whole genome shotgun (WGS) entry which is preliminary data.</text>
</comment>
<accession>A0A8H6X2J7</accession>